<dbReference type="Pfam" id="PF00067">
    <property type="entry name" value="p450"/>
    <property type="match status" value="1"/>
</dbReference>
<dbReference type="RefSeq" id="XP_070918821.1">
    <property type="nucleotide sequence ID" value="XM_071062720.1"/>
</dbReference>
<sequence length="538" mass="61426">MARVYEIFPVLVIARRSFWLTAMLWGGICWATSWQHYVVVFAVFLFIYCTILVVYRLWLSPLAKFPGPKLAAATGWVEFYHDVVRTGKYVFEIRRMHKIYGPVVRINPWELHIDDPDFYSQVYASGVKQHVNKSAWHQSGFGLDGSHALTESHEHHRLRRKPLGAFFSRKGLERVEPFLLDVGRTLGDRMASFRGSGAILNMDHVFSAFAGDVIAVLCLENPLNLLQSENFALEWWTSIVNATLIATPFAHLPWLLSWVRFVPLGVLLRVAPGAQCLRRFHDFAVKHIQSVRAGDYKAPETRNGDRPGTIIQHILQSNLPESEKSSERISQELLVVLIGGNFNTTRALSISLYYVLANPDIERRLKDEMRAVFAEYPAKMPSWSDLDKAQYLRACIKEGLRLSFGPLRHTARSFPDDGLQYQQWTIPRNTPIGMSTYLMHTDERVYPDSLTYRPERWLPENYAPLMDRNFVSFSKGSRSCLGTHLTYLQMHLAIAMLFAPNAPRLSLFETVETDVRPVRGAVMAMAEKGARGVRVVVQ</sequence>
<protein>
    <submittedName>
        <fullName evidence="10">Cytochrome P450 monooxygenase</fullName>
    </submittedName>
</protein>
<evidence type="ECO:0000256" key="6">
    <source>
        <dbReference type="ARBA" id="ARBA00023004"/>
    </source>
</evidence>
<dbReference type="GeneID" id="98178043"/>
<feature type="transmembrane region" description="Helical" evidence="9">
    <location>
        <begin position="34"/>
        <end position="59"/>
    </location>
</feature>
<keyword evidence="9" id="KW-0812">Transmembrane</keyword>
<dbReference type="PANTHER" id="PTHR24305">
    <property type="entry name" value="CYTOCHROME P450"/>
    <property type="match status" value="1"/>
</dbReference>
<dbReference type="InterPro" id="IPR036396">
    <property type="entry name" value="Cyt_P450_sf"/>
</dbReference>
<name>A0ABQ0GH53_9PEZI</name>
<keyword evidence="6 8" id="KW-0408">Iron</keyword>
<accession>A0ABQ0GH53</accession>
<dbReference type="InterPro" id="IPR050121">
    <property type="entry name" value="Cytochrome_P450_monoxygenase"/>
</dbReference>
<keyword evidence="4 8" id="KW-0479">Metal-binding</keyword>
<keyword evidence="11" id="KW-1185">Reference proteome</keyword>
<comment type="cofactor">
    <cofactor evidence="1">
        <name>heme</name>
        <dbReference type="ChEBI" id="CHEBI:30413"/>
    </cofactor>
</comment>
<keyword evidence="5 8" id="KW-0560">Oxidoreductase</keyword>
<dbReference type="Gene3D" id="1.10.630.10">
    <property type="entry name" value="Cytochrome P450"/>
    <property type="match status" value="1"/>
</dbReference>
<dbReference type="PRINTS" id="PR00463">
    <property type="entry name" value="EP450I"/>
</dbReference>
<dbReference type="CDD" id="cd11062">
    <property type="entry name" value="CYP58-like"/>
    <property type="match status" value="1"/>
</dbReference>
<dbReference type="Proteomes" id="UP001628179">
    <property type="component" value="Unassembled WGS sequence"/>
</dbReference>
<dbReference type="GO" id="GO:0004497">
    <property type="term" value="F:monooxygenase activity"/>
    <property type="evidence" value="ECO:0007669"/>
    <property type="project" value="UniProtKB-KW"/>
</dbReference>
<evidence type="ECO:0000256" key="4">
    <source>
        <dbReference type="ARBA" id="ARBA00022723"/>
    </source>
</evidence>
<reference evidence="10 11" key="1">
    <citation type="submission" date="2024-09" db="EMBL/GenBank/DDBJ databases">
        <title>Itraconazole resistance in Madurella fahalii resulting from another homologue of gene encoding cytochrome P450 14-alpha sterol demethylase (CYP51).</title>
        <authorList>
            <person name="Yoshioka I."/>
            <person name="Fahal A.H."/>
            <person name="Kaneko S."/>
            <person name="Yaguchi T."/>
        </authorList>
    </citation>
    <scope>NUCLEOTIDE SEQUENCE [LARGE SCALE GENOMIC DNA]</scope>
    <source>
        <strain evidence="10 11">IFM 68171</strain>
    </source>
</reference>
<dbReference type="PROSITE" id="PS00086">
    <property type="entry name" value="CYTOCHROME_P450"/>
    <property type="match status" value="1"/>
</dbReference>
<dbReference type="PANTHER" id="PTHR24305:SF157">
    <property type="entry name" value="N-ACETYLTRYPTOPHAN 6-HYDROXYLASE IVOC-RELATED"/>
    <property type="match status" value="1"/>
</dbReference>
<dbReference type="InterPro" id="IPR001128">
    <property type="entry name" value="Cyt_P450"/>
</dbReference>
<evidence type="ECO:0000256" key="7">
    <source>
        <dbReference type="ARBA" id="ARBA00023033"/>
    </source>
</evidence>
<keyword evidence="7 8" id="KW-0503">Monooxygenase</keyword>
<keyword evidence="9" id="KW-0472">Membrane</keyword>
<proteinExistence type="inferred from homology"/>
<dbReference type="SUPFAM" id="SSF48264">
    <property type="entry name" value="Cytochrome P450"/>
    <property type="match status" value="1"/>
</dbReference>
<gene>
    <name evidence="10" type="ORF">MFIFM68171_07300</name>
</gene>
<dbReference type="InterPro" id="IPR017972">
    <property type="entry name" value="Cyt_P450_CS"/>
</dbReference>
<organism evidence="10 11">
    <name type="scientific">Madurella fahalii</name>
    <dbReference type="NCBI Taxonomy" id="1157608"/>
    <lineage>
        <taxon>Eukaryota</taxon>
        <taxon>Fungi</taxon>
        <taxon>Dikarya</taxon>
        <taxon>Ascomycota</taxon>
        <taxon>Pezizomycotina</taxon>
        <taxon>Sordariomycetes</taxon>
        <taxon>Sordariomycetidae</taxon>
        <taxon>Sordariales</taxon>
        <taxon>Sordariales incertae sedis</taxon>
        <taxon>Madurella</taxon>
    </lineage>
</organism>
<dbReference type="InterPro" id="IPR002401">
    <property type="entry name" value="Cyt_P450_E_grp-I"/>
</dbReference>
<dbReference type="EMBL" id="BAAFSV010000004">
    <property type="protein sequence ID" value="GAB1317090.1"/>
    <property type="molecule type" value="Genomic_DNA"/>
</dbReference>
<evidence type="ECO:0000256" key="1">
    <source>
        <dbReference type="ARBA" id="ARBA00001971"/>
    </source>
</evidence>
<evidence type="ECO:0000313" key="10">
    <source>
        <dbReference type="EMBL" id="GAB1317090.1"/>
    </source>
</evidence>
<evidence type="ECO:0000256" key="2">
    <source>
        <dbReference type="ARBA" id="ARBA00010617"/>
    </source>
</evidence>
<comment type="caution">
    <text evidence="10">The sequence shown here is derived from an EMBL/GenBank/DDBJ whole genome shotgun (WGS) entry which is preliminary data.</text>
</comment>
<keyword evidence="9" id="KW-1133">Transmembrane helix</keyword>
<comment type="similarity">
    <text evidence="2 8">Belongs to the cytochrome P450 family.</text>
</comment>
<keyword evidence="3 8" id="KW-0349">Heme</keyword>
<evidence type="ECO:0000313" key="11">
    <source>
        <dbReference type="Proteomes" id="UP001628179"/>
    </source>
</evidence>
<evidence type="ECO:0000256" key="8">
    <source>
        <dbReference type="RuleBase" id="RU000461"/>
    </source>
</evidence>
<evidence type="ECO:0000256" key="3">
    <source>
        <dbReference type="ARBA" id="ARBA00022617"/>
    </source>
</evidence>
<evidence type="ECO:0000256" key="9">
    <source>
        <dbReference type="SAM" id="Phobius"/>
    </source>
</evidence>
<evidence type="ECO:0000256" key="5">
    <source>
        <dbReference type="ARBA" id="ARBA00023002"/>
    </source>
</evidence>